<keyword evidence="4" id="KW-1185">Reference proteome</keyword>
<feature type="compositionally biased region" description="Basic and acidic residues" evidence="2">
    <location>
        <begin position="63"/>
        <end position="86"/>
    </location>
</feature>
<dbReference type="RefSeq" id="XP_010852148.1">
    <property type="nucleotide sequence ID" value="XM_010853846.1"/>
</dbReference>
<feature type="domain" description="GAGE" evidence="3">
    <location>
        <begin position="1"/>
        <end position="101"/>
    </location>
</feature>
<dbReference type="PANTHER" id="PTHR14047:SF11">
    <property type="entry name" value="P ANTIGEN FAMILY MEMBER 4"/>
    <property type="match status" value="1"/>
</dbReference>
<dbReference type="InterPro" id="IPR031320">
    <property type="entry name" value="GAGE"/>
</dbReference>
<evidence type="ECO:0000313" key="5">
    <source>
        <dbReference type="RefSeq" id="XP_010852148.1"/>
    </source>
</evidence>
<name>A0A6P3IC33_BISBB</name>
<accession>A0A6P3IC33</accession>
<evidence type="ECO:0000256" key="2">
    <source>
        <dbReference type="SAM" id="MobiDB-lite"/>
    </source>
</evidence>
<dbReference type="OrthoDB" id="9538326at2759"/>
<dbReference type="InterPro" id="IPR008625">
    <property type="entry name" value="GAGE_fam"/>
</dbReference>
<dbReference type="GeneID" id="104998587"/>
<dbReference type="CTD" id="9506"/>
<comment type="similarity">
    <text evidence="1">Belongs to the GAGE family.</text>
</comment>
<evidence type="ECO:0000256" key="1">
    <source>
        <dbReference type="ARBA" id="ARBA00007043"/>
    </source>
</evidence>
<dbReference type="AlphaFoldDB" id="A0A6P3IC33"/>
<proteinExistence type="inferred from homology"/>
<dbReference type="Proteomes" id="UP000515208">
    <property type="component" value="Unplaced"/>
</dbReference>
<dbReference type="Pfam" id="PF05831">
    <property type="entry name" value="GAGE"/>
    <property type="match status" value="1"/>
</dbReference>
<dbReference type="KEGG" id="bbis:104998587"/>
<evidence type="ECO:0000313" key="4">
    <source>
        <dbReference type="Proteomes" id="UP000515208"/>
    </source>
</evidence>
<reference evidence="5" key="1">
    <citation type="submission" date="2025-08" db="UniProtKB">
        <authorList>
            <consortium name="RefSeq"/>
        </authorList>
    </citation>
    <scope>IDENTIFICATION</scope>
    <source>
        <tissue evidence="5">Blood</tissue>
    </source>
</reference>
<evidence type="ECO:0000259" key="3">
    <source>
        <dbReference type="SMART" id="SM01379"/>
    </source>
</evidence>
<sequence>MSARVRSRSRGRGDGQESSDTAETMALGGKKSQRKEPPAKNVDMEPGQEKEGGPSVVQEPELEGSRQELDVEKVEGELGDGPDGKGKIPPNVVPAKIPEGVLGEAAWAKGRTERGEETMKGVRAAIGAENWKRLKETARSPPPFPPASMN</sequence>
<protein>
    <submittedName>
        <fullName evidence="5">P antigen family member 4</fullName>
    </submittedName>
</protein>
<feature type="compositionally biased region" description="Basic residues" evidence="2">
    <location>
        <begin position="1"/>
        <end position="10"/>
    </location>
</feature>
<gene>
    <name evidence="5" type="primary">PAGE4</name>
</gene>
<dbReference type="PANTHER" id="PTHR14047">
    <property type="entry name" value="P ANTIGEN FAMILY MEMBER 5-RELATED"/>
    <property type="match status" value="1"/>
</dbReference>
<feature type="region of interest" description="Disordered" evidence="2">
    <location>
        <begin position="1"/>
        <end position="95"/>
    </location>
</feature>
<organism evidence="4 5">
    <name type="scientific">Bison bison bison</name>
    <name type="common">North American plains bison</name>
    <dbReference type="NCBI Taxonomy" id="43346"/>
    <lineage>
        <taxon>Eukaryota</taxon>
        <taxon>Metazoa</taxon>
        <taxon>Chordata</taxon>
        <taxon>Craniata</taxon>
        <taxon>Vertebrata</taxon>
        <taxon>Euteleostomi</taxon>
        <taxon>Mammalia</taxon>
        <taxon>Eutheria</taxon>
        <taxon>Laurasiatheria</taxon>
        <taxon>Artiodactyla</taxon>
        <taxon>Ruminantia</taxon>
        <taxon>Pecora</taxon>
        <taxon>Bovidae</taxon>
        <taxon>Bovinae</taxon>
        <taxon>Bison</taxon>
    </lineage>
</organism>
<dbReference type="SMART" id="SM01379">
    <property type="entry name" value="GAGE"/>
    <property type="match status" value="1"/>
</dbReference>